<dbReference type="AlphaFoldDB" id="A0A7Z0WT68"/>
<organism evidence="6 7">
    <name type="scientific">Actinophytocola xinjiangensis</name>
    <dbReference type="NCBI Taxonomy" id="485602"/>
    <lineage>
        <taxon>Bacteria</taxon>
        <taxon>Bacillati</taxon>
        <taxon>Actinomycetota</taxon>
        <taxon>Actinomycetes</taxon>
        <taxon>Pseudonocardiales</taxon>
        <taxon>Pseudonocardiaceae</taxon>
    </lineage>
</organism>
<reference evidence="6 7" key="1">
    <citation type="submission" date="2016-12" db="EMBL/GenBank/DDBJ databases">
        <title>The draft genome sequence of Actinophytocola xinjiangensis.</title>
        <authorList>
            <person name="Wang W."/>
            <person name="Yuan L."/>
        </authorList>
    </citation>
    <scope>NUCLEOTIDE SEQUENCE [LARGE SCALE GENOMIC DNA]</scope>
    <source>
        <strain evidence="6 7">CGMCC 4.4663</strain>
    </source>
</reference>
<keyword evidence="1" id="KW-0436">Ligase</keyword>
<dbReference type="GO" id="GO:0016874">
    <property type="term" value="F:ligase activity"/>
    <property type="evidence" value="ECO:0007669"/>
    <property type="project" value="UniProtKB-KW"/>
</dbReference>
<dbReference type="GO" id="GO:0005524">
    <property type="term" value="F:ATP binding"/>
    <property type="evidence" value="ECO:0007669"/>
    <property type="project" value="UniProtKB-UniRule"/>
</dbReference>
<evidence type="ECO:0000256" key="1">
    <source>
        <dbReference type="ARBA" id="ARBA00022598"/>
    </source>
</evidence>
<keyword evidence="2 4" id="KW-0547">Nucleotide-binding</keyword>
<comment type="caution">
    <text evidence="6">The sequence shown here is derived from an EMBL/GenBank/DDBJ whole genome shotgun (WGS) entry which is preliminary data.</text>
</comment>
<evidence type="ECO:0000313" key="6">
    <source>
        <dbReference type="EMBL" id="OLF14533.1"/>
    </source>
</evidence>
<evidence type="ECO:0000256" key="3">
    <source>
        <dbReference type="ARBA" id="ARBA00022840"/>
    </source>
</evidence>
<dbReference type="GO" id="GO:0046872">
    <property type="term" value="F:metal ion binding"/>
    <property type="evidence" value="ECO:0007669"/>
    <property type="project" value="InterPro"/>
</dbReference>
<dbReference type="InterPro" id="IPR011761">
    <property type="entry name" value="ATP-grasp"/>
</dbReference>
<feature type="domain" description="ATP-grasp" evidence="5">
    <location>
        <begin position="104"/>
        <end position="301"/>
    </location>
</feature>
<dbReference type="PANTHER" id="PTHR43585:SF2">
    <property type="entry name" value="ATP-GRASP ENZYME FSQD"/>
    <property type="match status" value="1"/>
</dbReference>
<sequence>MVGSGGQPYREYAFEALAGRFRVSALLAAEPTWQRPYLAEWAVADLGNEVGVVEALSTLTGRGAGVLTWDETALEMTAAAAEKLSLRHMSRAGAAHCRDKHDTRRLLAEAGLNPVRHALVHTPDEAVRWASGVGFPVVVKPRALAGSIGVAFAQDADAVRAAFTLAENAEFATLPTGHGVLVEEYLDGPEISVDSVVDDGVVTCVQVARKRLGFDPYFEEVGHLVAPWTDEPWADEVRELVVAAHTALGVDLGVTHAEVRLTARGPRLVELNGRLGGDLIPYVGVLAGGTDLVVAAAELALGHRPRVSPDLERCAEVRFVYPPHDSVVREVDLGAAAAVPGIAHTTALVAPGATLRLPPRQVIPRLAALVATGAGQAECAVALDAAEAAVVSTVDPLVDA</sequence>
<gene>
    <name evidence="6" type="ORF">BLA60_02840</name>
</gene>
<keyword evidence="3 4" id="KW-0067">ATP-binding</keyword>
<dbReference type="SUPFAM" id="SSF56059">
    <property type="entry name" value="Glutathione synthetase ATP-binding domain-like"/>
    <property type="match status" value="1"/>
</dbReference>
<evidence type="ECO:0000256" key="2">
    <source>
        <dbReference type="ARBA" id="ARBA00022741"/>
    </source>
</evidence>
<dbReference type="EMBL" id="MSIF01000001">
    <property type="protein sequence ID" value="OLF14533.1"/>
    <property type="molecule type" value="Genomic_DNA"/>
</dbReference>
<dbReference type="InterPro" id="IPR052032">
    <property type="entry name" value="ATP-dep_AA_Ligase"/>
</dbReference>
<accession>A0A7Z0WT68</accession>
<evidence type="ECO:0000256" key="4">
    <source>
        <dbReference type="PROSITE-ProRule" id="PRU00409"/>
    </source>
</evidence>
<dbReference type="PANTHER" id="PTHR43585">
    <property type="entry name" value="FUMIPYRROLE BIOSYNTHESIS PROTEIN C"/>
    <property type="match status" value="1"/>
</dbReference>
<keyword evidence="7" id="KW-1185">Reference proteome</keyword>
<dbReference type="Pfam" id="PF13535">
    <property type="entry name" value="ATP-grasp_4"/>
    <property type="match status" value="1"/>
</dbReference>
<name>A0A7Z0WT68_9PSEU</name>
<dbReference type="Proteomes" id="UP000185696">
    <property type="component" value="Unassembled WGS sequence"/>
</dbReference>
<evidence type="ECO:0000313" key="7">
    <source>
        <dbReference type="Proteomes" id="UP000185696"/>
    </source>
</evidence>
<protein>
    <submittedName>
        <fullName evidence="6">Phosphoribosylglycinamide synthetase</fullName>
    </submittedName>
</protein>
<dbReference type="Gene3D" id="3.30.470.20">
    <property type="entry name" value="ATP-grasp fold, B domain"/>
    <property type="match status" value="1"/>
</dbReference>
<dbReference type="PROSITE" id="PS50975">
    <property type="entry name" value="ATP_GRASP"/>
    <property type="match status" value="1"/>
</dbReference>
<proteinExistence type="predicted"/>
<evidence type="ECO:0000259" key="5">
    <source>
        <dbReference type="PROSITE" id="PS50975"/>
    </source>
</evidence>
<dbReference type="SMART" id="SM01209">
    <property type="entry name" value="GARS_A"/>
    <property type="match status" value="1"/>
</dbReference>